<organism evidence="6 7">
    <name type="scientific">Marivita lacus</name>
    <dbReference type="NCBI Taxonomy" id="1323742"/>
    <lineage>
        <taxon>Bacteria</taxon>
        <taxon>Pseudomonadati</taxon>
        <taxon>Pseudomonadota</taxon>
        <taxon>Alphaproteobacteria</taxon>
        <taxon>Rhodobacterales</taxon>
        <taxon>Roseobacteraceae</taxon>
        <taxon>Marivita</taxon>
    </lineage>
</organism>
<protein>
    <recommendedName>
        <fullName evidence="1">peptide-methionine (R)-S-oxide reductase</fullName>
        <ecNumber evidence="1">1.8.4.12</ecNumber>
    </recommendedName>
</protein>
<comment type="catalytic activity">
    <reaction evidence="3">
        <text>L-methionyl-[protein] + [thioredoxin]-disulfide + H2O = L-methionyl-(R)-S-oxide-[protein] + [thioredoxin]-dithiol</text>
        <dbReference type="Rhea" id="RHEA:24164"/>
        <dbReference type="Rhea" id="RHEA-COMP:10698"/>
        <dbReference type="Rhea" id="RHEA-COMP:10700"/>
        <dbReference type="Rhea" id="RHEA-COMP:12313"/>
        <dbReference type="Rhea" id="RHEA-COMP:12314"/>
        <dbReference type="ChEBI" id="CHEBI:15377"/>
        <dbReference type="ChEBI" id="CHEBI:16044"/>
        <dbReference type="ChEBI" id="CHEBI:29950"/>
        <dbReference type="ChEBI" id="CHEBI:45764"/>
        <dbReference type="ChEBI" id="CHEBI:50058"/>
        <dbReference type="EC" id="1.8.4.12"/>
    </reaction>
</comment>
<keyword evidence="7" id="KW-1185">Reference proteome</keyword>
<dbReference type="PANTHER" id="PTHR10173:SF57">
    <property type="entry name" value="PEPTIDE-METHIONINE (R)-S-OXIDE REDUCTASE"/>
    <property type="match status" value="1"/>
</dbReference>
<dbReference type="Proteomes" id="UP000645462">
    <property type="component" value="Unassembled WGS sequence"/>
</dbReference>
<dbReference type="NCBIfam" id="TIGR00357">
    <property type="entry name" value="peptide-methionine (R)-S-oxide reductase MsrB"/>
    <property type="match status" value="1"/>
</dbReference>
<dbReference type="SUPFAM" id="SSF51316">
    <property type="entry name" value="Mss4-like"/>
    <property type="match status" value="1"/>
</dbReference>
<feature type="domain" description="MsrB" evidence="5">
    <location>
        <begin position="36"/>
        <end position="157"/>
    </location>
</feature>
<feature type="signal peptide" evidence="4">
    <location>
        <begin position="1"/>
        <end position="25"/>
    </location>
</feature>
<evidence type="ECO:0000256" key="3">
    <source>
        <dbReference type="ARBA" id="ARBA00048488"/>
    </source>
</evidence>
<accession>A0ABQ1KVF1</accession>
<dbReference type="InterPro" id="IPR002579">
    <property type="entry name" value="Met_Sox_Rdtase_MsrB_dom"/>
</dbReference>
<evidence type="ECO:0000256" key="2">
    <source>
        <dbReference type="ARBA" id="ARBA00023002"/>
    </source>
</evidence>
<dbReference type="InterPro" id="IPR028427">
    <property type="entry name" value="Met_Sox_Rdtase_MsrB"/>
</dbReference>
<dbReference type="InterPro" id="IPR011057">
    <property type="entry name" value="Mss4-like_sf"/>
</dbReference>
<gene>
    <name evidence="6" type="ORF">GCM10011363_26600</name>
</gene>
<dbReference type="Gene3D" id="2.170.150.20">
    <property type="entry name" value="Peptide methionine sulfoxide reductase"/>
    <property type="match status" value="1"/>
</dbReference>
<dbReference type="EMBL" id="BMFC01000006">
    <property type="protein sequence ID" value="GGC08581.1"/>
    <property type="molecule type" value="Genomic_DNA"/>
</dbReference>
<keyword evidence="4" id="KW-0732">Signal</keyword>
<feature type="chain" id="PRO_5046652741" description="peptide-methionine (R)-S-oxide reductase" evidence="4">
    <location>
        <begin position="26"/>
        <end position="157"/>
    </location>
</feature>
<dbReference type="PROSITE" id="PS51790">
    <property type="entry name" value="MSRB"/>
    <property type="match status" value="1"/>
</dbReference>
<dbReference type="RefSeq" id="WP_188482545.1">
    <property type="nucleotide sequence ID" value="NZ_BMFC01000006.1"/>
</dbReference>
<evidence type="ECO:0000313" key="7">
    <source>
        <dbReference type="Proteomes" id="UP000645462"/>
    </source>
</evidence>
<evidence type="ECO:0000256" key="4">
    <source>
        <dbReference type="SAM" id="SignalP"/>
    </source>
</evidence>
<dbReference type="PANTHER" id="PTHR10173">
    <property type="entry name" value="METHIONINE SULFOXIDE REDUCTASE"/>
    <property type="match status" value="1"/>
</dbReference>
<evidence type="ECO:0000313" key="6">
    <source>
        <dbReference type="EMBL" id="GGC08581.1"/>
    </source>
</evidence>
<dbReference type="EC" id="1.8.4.12" evidence="1"/>
<keyword evidence="2" id="KW-0560">Oxidoreductase</keyword>
<sequence>MLRRHFLQTAAAALGLGAMAKSAGAAEGTFEITRSKAEWKAMLTSLEYRVMREEGTERAFSSPLNDENRDGMFLCKGCDLPLYASEHKYDSRTGWPSFWQGQSNAIGTKPDRSLFVVRTECHCRRCGSHLGHIFDDGPQPTGKRHCINGVSLTFRAA</sequence>
<dbReference type="Pfam" id="PF01641">
    <property type="entry name" value="SelR"/>
    <property type="match status" value="1"/>
</dbReference>
<evidence type="ECO:0000256" key="1">
    <source>
        <dbReference type="ARBA" id="ARBA00012499"/>
    </source>
</evidence>
<comment type="caution">
    <text evidence="6">The sequence shown here is derived from an EMBL/GenBank/DDBJ whole genome shotgun (WGS) entry which is preliminary data.</text>
</comment>
<evidence type="ECO:0000259" key="5">
    <source>
        <dbReference type="PROSITE" id="PS51790"/>
    </source>
</evidence>
<name>A0ABQ1KVF1_9RHOB</name>
<proteinExistence type="predicted"/>
<reference evidence="7" key="1">
    <citation type="journal article" date="2019" name="Int. J. Syst. Evol. Microbiol.">
        <title>The Global Catalogue of Microorganisms (GCM) 10K type strain sequencing project: providing services to taxonomists for standard genome sequencing and annotation.</title>
        <authorList>
            <consortium name="The Broad Institute Genomics Platform"/>
            <consortium name="The Broad Institute Genome Sequencing Center for Infectious Disease"/>
            <person name="Wu L."/>
            <person name="Ma J."/>
        </authorList>
    </citation>
    <scope>NUCLEOTIDE SEQUENCE [LARGE SCALE GENOMIC DNA]</scope>
    <source>
        <strain evidence="7">CGMCC 1.12478</strain>
    </source>
</reference>